<evidence type="ECO:0000259" key="1">
    <source>
        <dbReference type="Pfam" id="PF00668"/>
    </source>
</evidence>
<evidence type="ECO:0000313" key="3">
    <source>
        <dbReference type="Proteomes" id="UP001151582"/>
    </source>
</evidence>
<dbReference type="SUPFAM" id="SSF52777">
    <property type="entry name" value="CoA-dependent acyltransferases"/>
    <property type="match status" value="1"/>
</dbReference>
<dbReference type="GO" id="GO:0003824">
    <property type="term" value="F:catalytic activity"/>
    <property type="evidence" value="ECO:0007669"/>
    <property type="project" value="InterPro"/>
</dbReference>
<evidence type="ECO:0000313" key="2">
    <source>
        <dbReference type="EMBL" id="KAJ1982515.1"/>
    </source>
</evidence>
<dbReference type="OrthoDB" id="5576080at2759"/>
<gene>
    <name evidence="2" type="ORF">H4R34_001693</name>
</gene>
<organism evidence="2 3">
    <name type="scientific">Dimargaris verticillata</name>
    <dbReference type="NCBI Taxonomy" id="2761393"/>
    <lineage>
        <taxon>Eukaryota</taxon>
        <taxon>Fungi</taxon>
        <taxon>Fungi incertae sedis</taxon>
        <taxon>Zoopagomycota</taxon>
        <taxon>Kickxellomycotina</taxon>
        <taxon>Dimargaritomycetes</taxon>
        <taxon>Dimargaritales</taxon>
        <taxon>Dimargaritaceae</taxon>
        <taxon>Dimargaris</taxon>
    </lineage>
</organism>
<dbReference type="InterPro" id="IPR001242">
    <property type="entry name" value="Condensation_dom"/>
</dbReference>
<protein>
    <recommendedName>
        <fullName evidence="1">Condensation domain-containing protein</fullName>
    </recommendedName>
</protein>
<dbReference type="AlphaFoldDB" id="A0A9W8B3Y7"/>
<dbReference type="Gene3D" id="3.30.559.30">
    <property type="entry name" value="Nonribosomal peptide synthetase, condensation domain"/>
    <property type="match status" value="1"/>
</dbReference>
<reference evidence="2" key="1">
    <citation type="submission" date="2022-07" db="EMBL/GenBank/DDBJ databases">
        <title>Phylogenomic reconstructions and comparative analyses of Kickxellomycotina fungi.</title>
        <authorList>
            <person name="Reynolds N.K."/>
            <person name="Stajich J.E."/>
            <person name="Barry K."/>
            <person name="Grigoriev I.V."/>
            <person name="Crous P."/>
            <person name="Smith M.E."/>
        </authorList>
    </citation>
    <scope>NUCLEOTIDE SEQUENCE</scope>
    <source>
        <strain evidence="2">RSA 567</strain>
    </source>
</reference>
<comment type="caution">
    <text evidence="2">The sequence shown here is derived from an EMBL/GenBank/DDBJ whole genome shotgun (WGS) entry which is preliminary data.</text>
</comment>
<sequence>MVSVSILSSDLERLLQRQALPAKTQSYQAWAEKLYTLAQALDMSAIALPEPSLPMPLDYPEAPLIKTQEFAQTEQVTVAGPLLQAFDQFTRQQDVAPAELLMAAFMWAYERCLHQSSVTVAFESHGRSIPGQDCDVTHTLGWFVGHHYLGLAKQSGQTPRDVLAHTQALVRDLPVNGFNLFLAKYLKEFDCPKQQAQFDVQPQVGFHYSTSSTAGSTAQVPLLVKRTALLKGILADLVPNSYPYPLVVSCVRKGDQLSISLLYYSNQLKHSTVQRLGSAIQEAVAMFAGEYLT</sequence>
<dbReference type="Proteomes" id="UP001151582">
    <property type="component" value="Unassembled WGS sequence"/>
</dbReference>
<dbReference type="EMBL" id="JANBQB010000088">
    <property type="protein sequence ID" value="KAJ1982515.1"/>
    <property type="molecule type" value="Genomic_DNA"/>
</dbReference>
<accession>A0A9W8B3Y7</accession>
<dbReference type="Pfam" id="PF00668">
    <property type="entry name" value="Condensation"/>
    <property type="match status" value="1"/>
</dbReference>
<name>A0A9W8B3Y7_9FUNG</name>
<keyword evidence="3" id="KW-1185">Reference proteome</keyword>
<feature type="domain" description="Condensation" evidence="1">
    <location>
        <begin position="2"/>
        <end position="288"/>
    </location>
</feature>
<proteinExistence type="predicted"/>